<evidence type="ECO:0000313" key="1">
    <source>
        <dbReference type="EMBL" id="PMD24174.1"/>
    </source>
</evidence>
<proteinExistence type="predicted"/>
<organism evidence="1 2">
    <name type="scientific">Hyaloscypha hepaticicola</name>
    <dbReference type="NCBI Taxonomy" id="2082293"/>
    <lineage>
        <taxon>Eukaryota</taxon>
        <taxon>Fungi</taxon>
        <taxon>Dikarya</taxon>
        <taxon>Ascomycota</taxon>
        <taxon>Pezizomycotina</taxon>
        <taxon>Leotiomycetes</taxon>
        <taxon>Helotiales</taxon>
        <taxon>Hyaloscyphaceae</taxon>
        <taxon>Hyaloscypha</taxon>
    </lineage>
</organism>
<sequence>MKEQYLFASAGMSPAKHKDAMKKAIQMIPKDGGHHIDTLIQERNDTCSDERIKRQWSVAAVRPQQKYPYSSSKKWGKDPETTDWLITIRGETVDTVERHRPHRREDPWRPRTSYPYRERSFSPRRRPYYKEDRFLDVIPRRRNRSFVREGSLPIVPLPIRHPRGDTLNERAQTGTLVVEKLMSQDEAEKKLEEILAEMNKEASSETAF</sequence>
<dbReference type="EMBL" id="KZ613473">
    <property type="protein sequence ID" value="PMD24174.1"/>
    <property type="molecule type" value="Genomic_DNA"/>
</dbReference>
<dbReference type="Proteomes" id="UP000235672">
    <property type="component" value="Unassembled WGS sequence"/>
</dbReference>
<keyword evidence="2" id="KW-1185">Reference proteome</keyword>
<gene>
    <name evidence="1" type="ORF">NA56DRAFT_29529</name>
</gene>
<evidence type="ECO:0000313" key="2">
    <source>
        <dbReference type="Proteomes" id="UP000235672"/>
    </source>
</evidence>
<accession>A0A2J6QD29</accession>
<protein>
    <submittedName>
        <fullName evidence="1">Uncharacterized protein</fullName>
    </submittedName>
</protein>
<reference evidence="1 2" key="1">
    <citation type="submission" date="2016-05" db="EMBL/GenBank/DDBJ databases">
        <title>A degradative enzymes factory behind the ericoid mycorrhizal symbiosis.</title>
        <authorList>
            <consortium name="DOE Joint Genome Institute"/>
            <person name="Martino E."/>
            <person name="Morin E."/>
            <person name="Grelet G."/>
            <person name="Kuo A."/>
            <person name="Kohler A."/>
            <person name="Daghino S."/>
            <person name="Barry K."/>
            <person name="Choi C."/>
            <person name="Cichocki N."/>
            <person name="Clum A."/>
            <person name="Copeland A."/>
            <person name="Hainaut M."/>
            <person name="Haridas S."/>
            <person name="Labutti K."/>
            <person name="Lindquist E."/>
            <person name="Lipzen A."/>
            <person name="Khouja H.-R."/>
            <person name="Murat C."/>
            <person name="Ohm R."/>
            <person name="Olson A."/>
            <person name="Spatafora J."/>
            <person name="Veneault-Fourrey C."/>
            <person name="Henrissat B."/>
            <person name="Grigoriev I."/>
            <person name="Martin F."/>
            <person name="Perotto S."/>
        </authorList>
    </citation>
    <scope>NUCLEOTIDE SEQUENCE [LARGE SCALE GENOMIC DNA]</scope>
    <source>
        <strain evidence="1 2">UAMH 7357</strain>
    </source>
</reference>
<dbReference type="OrthoDB" id="3542424at2759"/>
<name>A0A2J6QD29_9HELO</name>
<dbReference type="AlphaFoldDB" id="A0A2J6QD29"/>